<dbReference type="EC" id="2.7.7.7" evidence="3"/>
<dbReference type="Gene3D" id="3.40.1170.60">
    <property type="match status" value="1"/>
</dbReference>
<evidence type="ECO:0000256" key="3">
    <source>
        <dbReference type="ARBA" id="ARBA00012417"/>
    </source>
</evidence>
<organism evidence="7 8">
    <name type="scientific">Hyphococcus aureus</name>
    <dbReference type="NCBI Taxonomy" id="2666033"/>
    <lineage>
        <taxon>Bacteria</taxon>
        <taxon>Pseudomonadati</taxon>
        <taxon>Pseudomonadota</taxon>
        <taxon>Alphaproteobacteria</taxon>
        <taxon>Parvularculales</taxon>
        <taxon>Parvularculaceae</taxon>
        <taxon>Hyphococcus</taxon>
    </lineage>
</organism>
<evidence type="ECO:0000256" key="4">
    <source>
        <dbReference type="ARBA" id="ARBA00025589"/>
    </source>
</evidence>
<dbReference type="InterPro" id="IPR017961">
    <property type="entry name" value="DNA_pol_Y-fam_little_finger"/>
</dbReference>
<evidence type="ECO:0000256" key="5">
    <source>
        <dbReference type="ARBA" id="ARBA00049244"/>
    </source>
</evidence>
<reference evidence="7 8" key="1">
    <citation type="submission" date="2024-09" db="EMBL/GenBank/DDBJ databases">
        <authorList>
            <person name="Zhang Z.-H."/>
        </authorList>
    </citation>
    <scope>NUCLEOTIDE SEQUENCE [LARGE SCALE GENOMIC DNA]</scope>
    <source>
        <strain evidence="7 8">HHTR114</strain>
    </source>
</reference>
<evidence type="ECO:0000256" key="2">
    <source>
        <dbReference type="ARBA" id="ARBA00011245"/>
    </source>
</evidence>
<sequence>MRSGQEKPGISGADPAADRPLSCLFIDFNAYFAGVEQHDHPELMGKPVIVTPLASEHTGAIAASYEARPFGIKRGTKVADARKLCPGIAVMPARHDRYVAVHKQLMAEIERHIPLEKVYSVDEAAFRLSRSERDPARAMDTARRIKEGIARNVGPALRSSIGIAPTRLLAKLAAERVKPDGLTVLRREDLPHALEDIPLTDIPGIGAGVAARLARADVNNFMALWRLQPKQARAIWGSVMGERFWHGLHGFETVEEPTKKSMIGHSRVLTREHETPEKARIVARALLLKAASRLRHYKMHASSVSLSVRIRPEGGWQSARRFKHSQDSFLFLNLLDEMWSEFCTRQRQKGPLPRLGGVTVYLHGLAECGETALEQMELFAEPEGIEKNARRADLWKAIDDINADLDAKFQRLGAPAAQHGPRKRHISLASQSGLALNYLGVKIAFSRVPEEAEFLY</sequence>
<comment type="caution">
    <text evidence="7">The sequence shown here is derived from an EMBL/GenBank/DDBJ whole genome shotgun (WGS) entry which is preliminary data.</text>
</comment>
<dbReference type="SUPFAM" id="SSF56672">
    <property type="entry name" value="DNA/RNA polymerases"/>
    <property type="match status" value="1"/>
</dbReference>
<evidence type="ECO:0000313" key="8">
    <source>
        <dbReference type="Proteomes" id="UP001596116"/>
    </source>
</evidence>
<gene>
    <name evidence="7" type="ORF">ACFMB1_15145</name>
</gene>
<evidence type="ECO:0000313" key="7">
    <source>
        <dbReference type="EMBL" id="MFC6036893.1"/>
    </source>
</evidence>
<dbReference type="PANTHER" id="PTHR11076:SF33">
    <property type="entry name" value="DNA POLYMERASE KAPPA"/>
    <property type="match status" value="1"/>
</dbReference>
<dbReference type="PANTHER" id="PTHR11076">
    <property type="entry name" value="DNA REPAIR POLYMERASE UMUC / TRANSFERASE FAMILY MEMBER"/>
    <property type="match status" value="1"/>
</dbReference>
<dbReference type="Pfam" id="PF00817">
    <property type="entry name" value="IMS"/>
    <property type="match status" value="1"/>
</dbReference>
<comment type="function">
    <text evidence="4">Poorly processive, error-prone DNA polymerase involved in untargeted mutagenesis. Copies undamaged DNA at stalled replication forks, which arise in vivo from mismatched or misaligned primer ends. These misaligned primers can be extended by PolIV. Exhibits no 3'-5' exonuclease (proofreading) activity. May be involved in translesional synthesis, in conjunction with the beta clamp from PolIII.</text>
</comment>
<evidence type="ECO:0000259" key="6">
    <source>
        <dbReference type="PROSITE" id="PS50173"/>
    </source>
</evidence>
<name>A0ABW1L1I2_9PROT</name>
<dbReference type="CDD" id="cd00424">
    <property type="entry name" value="PolY"/>
    <property type="match status" value="1"/>
</dbReference>
<dbReference type="RefSeq" id="WP_379881857.1">
    <property type="nucleotide sequence ID" value="NZ_JBHPON010000002.1"/>
</dbReference>
<dbReference type="Gene3D" id="3.30.70.270">
    <property type="match status" value="1"/>
</dbReference>
<proteinExistence type="inferred from homology"/>
<accession>A0ABW1L1I2</accession>
<comment type="similarity">
    <text evidence="1">Belongs to the DNA polymerase type-Y family.</text>
</comment>
<keyword evidence="8" id="KW-1185">Reference proteome</keyword>
<dbReference type="InterPro" id="IPR050116">
    <property type="entry name" value="DNA_polymerase-Y"/>
</dbReference>
<dbReference type="EMBL" id="JBHPON010000002">
    <property type="protein sequence ID" value="MFC6036893.1"/>
    <property type="molecule type" value="Genomic_DNA"/>
</dbReference>
<comment type="catalytic activity">
    <reaction evidence="5">
        <text>DNA(n) + a 2'-deoxyribonucleoside 5'-triphosphate = DNA(n+1) + diphosphate</text>
        <dbReference type="Rhea" id="RHEA:22508"/>
        <dbReference type="Rhea" id="RHEA-COMP:17339"/>
        <dbReference type="Rhea" id="RHEA-COMP:17340"/>
        <dbReference type="ChEBI" id="CHEBI:33019"/>
        <dbReference type="ChEBI" id="CHEBI:61560"/>
        <dbReference type="ChEBI" id="CHEBI:173112"/>
        <dbReference type="EC" id="2.7.7.7"/>
    </reaction>
</comment>
<dbReference type="Pfam" id="PF11799">
    <property type="entry name" value="IMS_C"/>
    <property type="match status" value="1"/>
</dbReference>
<dbReference type="InterPro" id="IPR001126">
    <property type="entry name" value="UmuC"/>
</dbReference>
<dbReference type="PROSITE" id="PS50173">
    <property type="entry name" value="UMUC"/>
    <property type="match status" value="1"/>
</dbReference>
<comment type="subunit">
    <text evidence="2">Monomer.</text>
</comment>
<dbReference type="InterPro" id="IPR043128">
    <property type="entry name" value="Rev_trsase/Diguanyl_cyclase"/>
</dbReference>
<dbReference type="Proteomes" id="UP001596116">
    <property type="component" value="Unassembled WGS sequence"/>
</dbReference>
<dbReference type="InterPro" id="IPR043502">
    <property type="entry name" value="DNA/RNA_pol_sf"/>
</dbReference>
<evidence type="ECO:0000256" key="1">
    <source>
        <dbReference type="ARBA" id="ARBA00010945"/>
    </source>
</evidence>
<feature type="domain" description="UmuC" evidence="6">
    <location>
        <begin position="23"/>
        <end position="206"/>
    </location>
</feature>
<protein>
    <recommendedName>
        <fullName evidence="3">DNA-directed DNA polymerase</fullName>
        <ecNumber evidence="3">2.7.7.7</ecNumber>
    </recommendedName>
</protein>